<reference evidence="1 2" key="1">
    <citation type="journal article" date="2023" name="Mol. Phylogenet. Evol.">
        <title>Genome-scale phylogeny and comparative genomics of the fungal order Sordariales.</title>
        <authorList>
            <person name="Hensen N."/>
            <person name="Bonometti L."/>
            <person name="Westerberg I."/>
            <person name="Brannstrom I.O."/>
            <person name="Guillou S."/>
            <person name="Cros-Aarteil S."/>
            <person name="Calhoun S."/>
            <person name="Haridas S."/>
            <person name="Kuo A."/>
            <person name="Mondo S."/>
            <person name="Pangilinan J."/>
            <person name="Riley R."/>
            <person name="LaButti K."/>
            <person name="Andreopoulos B."/>
            <person name="Lipzen A."/>
            <person name="Chen C."/>
            <person name="Yan M."/>
            <person name="Daum C."/>
            <person name="Ng V."/>
            <person name="Clum A."/>
            <person name="Steindorff A."/>
            <person name="Ohm R.A."/>
            <person name="Martin F."/>
            <person name="Silar P."/>
            <person name="Natvig D.O."/>
            <person name="Lalanne C."/>
            <person name="Gautier V."/>
            <person name="Ament-Velasquez S.L."/>
            <person name="Kruys A."/>
            <person name="Hutchinson M.I."/>
            <person name="Powell A.J."/>
            <person name="Barry K."/>
            <person name="Miller A.N."/>
            <person name="Grigoriev I.V."/>
            <person name="Debuchy R."/>
            <person name="Gladieux P."/>
            <person name="Hiltunen Thoren M."/>
            <person name="Johannesson H."/>
        </authorList>
    </citation>
    <scope>NUCLEOTIDE SEQUENCE [LARGE SCALE GENOMIC DNA]</scope>
    <source>
        <strain evidence="1 2">FGSC 10403</strain>
    </source>
</reference>
<name>A0AAJ0ID01_9PEZI</name>
<accession>A0AAJ0ID01</accession>
<organism evidence="1 2">
    <name type="scientific">Neurospora hispaniola</name>
    <dbReference type="NCBI Taxonomy" id="588809"/>
    <lineage>
        <taxon>Eukaryota</taxon>
        <taxon>Fungi</taxon>
        <taxon>Dikarya</taxon>
        <taxon>Ascomycota</taxon>
        <taxon>Pezizomycotina</taxon>
        <taxon>Sordariomycetes</taxon>
        <taxon>Sordariomycetidae</taxon>
        <taxon>Sordariales</taxon>
        <taxon>Sordariaceae</taxon>
        <taxon>Neurospora</taxon>
    </lineage>
</organism>
<protein>
    <submittedName>
        <fullName evidence="1">Uncharacterized protein</fullName>
    </submittedName>
</protein>
<dbReference type="AlphaFoldDB" id="A0AAJ0ID01"/>
<dbReference type="EMBL" id="JAULSX010000002">
    <property type="protein sequence ID" value="KAK3497446.1"/>
    <property type="molecule type" value="Genomic_DNA"/>
</dbReference>
<evidence type="ECO:0000313" key="1">
    <source>
        <dbReference type="EMBL" id="KAK3497446.1"/>
    </source>
</evidence>
<proteinExistence type="predicted"/>
<dbReference type="GeneID" id="87879490"/>
<dbReference type="RefSeq" id="XP_062695710.1">
    <property type="nucleotide sequence ID" value="XM_062841868.1"/>
</dbReference>
<keyword evidence="2" id="KW-1185">Reference proteome</keyword>
<comment type="caution">
    <text evidence="1">The sequence shown here is derived from an EMBL/GenBank/DDBJ whole genome shotgun (WGS) entry which is preliminary data.</text>
</comment>
<evidence type="ECO:0000313" key="2">
    <source>
        <dbReference type="Proteomes" id="UP001285908"/>
    </source>
</evidence>
<dbReference type="Proteomes" id="UP001285908">
    <property type="component" value="Unassembled WGS sequence"/>
</dbReference>
<gene>
    <name evidence="1" type="ORF">B0T23DRAFT_83891</name>
</gene>
<sequence>MCLLWAFVSRETPTSLLVPLHGAKGRYSCLAWLTVSRSLSICIVYVLHLPAPIENNRKNFTPSLKTYELFDSTSNMPTLKMYWMSAKVNAAITCACIMILKPLIQQSFGRIFSTLSHYIHDYSLLLMTPIPRHPQQKLPQ</sequence>